<gene>
    <name evidence="5" type="ORF">Mal4_03950</name>
</gene>
<dbReference type="SUPFAM" id="SSF81901">
    <property type="entry name" value="HCP-like"/>
    <property type="match status" value="1"/>
</dbReference>
<dbReference type="InterPro" id="IPR051012">
    <property type="entry name" value="CellSynth/LPSAsmb/PSIAsmb"/>
</dbReference>
<dbReference type="InterPro" id="IPR019734">
    <property type="entry name" value="TPR_rpt"/>
</dbReference>
<keyword evidence="4" id="KW-0732">Signal</keyword>
<organism evidence="5 6">
    <name type="scientific">Maioricimonas rarisocia</name>
    <dbReference type="NCBI Taxonomy" id="2528026"/>
    <lineage>
        <taxon>Bacteria</taxon>
        <taxon>Pseudomonadati</taxon>
        <taxon>Planctomycetota</taxon>
        <taxon>Planctomycetia</taxon>
        <taxon>Planctomycetales</taxon>
        <taxon>Planctomycetaceae</taxon>
        <taxon>Maioricimonas</taxon>
    </lineage>
</organism>
<feature type="region of interest" description="Disordered" evidence="3">
    <location>
        <begin position="34"/>
        <end position="58"/>
    </location>
</feature>
<dbReference type="OrthoDB" id="9790037at2"/>
<dbReference type="InterPro" id="IPR011990">
    <property type="entry name" value="TPR-like_helical_dom_sf"/>
</dbReference>
<evidence type="ECO:0000313" key="5">
    <source>
        <dbReference type="EMBL" id="QDU36112.1"/>
    </source>
</evidence>
<protein>
    <submittedName>
        <fullName evidence="5">Tetratricopeptide repeat protein</fullName>
    </submittedName>
</protein>
<proteinExistence type="predicted"/>
<keyword evidence="2" id="KW-0802">TPR repeat</keyword>
<sequence precursor="true">MRILDKKRALHSTFRSALMLLGCISLVTPATAWSQPASERPDAPEPTVSSPADSPRLQHRHATQLYREGKVVEARQLWDEAAARDPNLPPADLAVAFEYLAQRNVAAARVAIDTAAERHSESSLLWIARARLAVGERGLGTARAALHKAHELAPGLYITNLWLGQFYEEQGALTEAARYYEAAASADSQRSEALLGIARLQFRSLDLDQTLKTLQRVAEIDPALPAESRLAALHLDAGDLPGALMWQERAVSRQPENPQSLIALARLLLRLSQFDAARETIERIPGWEDDLTSLLLRAQVEDDDNQVEQATALYRNVIAIDPNNVIAQNNLAMLLLEADQTEEDAYEAASHALTLAPGNPAVRATHACALQAIGHKDAATALLRSVHEVPADPWIRYFYGQLLVGQNKHAAAREQLRACLLLEPDFARKSDVETLLESLTESTTSAN</sequence>
<feature type="signal peptide" evidence="4">
    <location>
        <begin position="1"/>
        <end position="32"/>
    </location>
</feature>
<evidence type="ECO:0000256" key="1">
    <source>
        <dbReference type="ARBA" id="ARBA00022737"/>
    </source>
</evidence>
<evidence type="ECO:0000256" key="2">
    <source>
        <dbReference type="ARBA" id="ARBA00022803"/>
    </source>
</evidence>
<keyword evidence="6" id="KW-1185">Reference proteome</keyword>
<dbReference type="SUPFAM" id="SSF48452">
    <property type="entry name" value="TPR-like"/>
    <property type="match status" value="1"/>
</dbReference>
<dbReference type="Pfam" id="PF13432">
    <property type="entry name" value="TPR_16"/>
    <property type="match status" value="1"/>
</dbReference>
<evidence type="ECO:0000313" key="6">
    <source>
        <dbReference type="Proteomes" id="UP000320496"/>
    </source>
</evidence>
<keyword evidence="1" id="KW-0677">Repeat</keyword>
<name>A0A517Z0W0_9PLAN</name>
<dbReference type="AlphaFoldDB" id="A0A517Z0W0"/>
<dbReference type="SMART" id="SM00028">
    <property type="entry name" value="TPR"/>
    <property type="match status" value="7"/>
</dbReference>
<dbReference type="Proteomes" id="UP000320496">
    <property type="component" value="Chromosome"/>
</dbReference>
<dbReference type="EMBL" id="CP036275">
    <property type="protein sequence ID" value="QDU36112.1"/>
    <property type="molecule type" value="Genomic_DNA"/>
</dbReference>
<dbReference type="Gene3D" id="1.25.40.10">
    <property type="entry name" value="Tetratricopeptide repeat domain"/>
    <property type="match status" value="2"/>
</dbReference>
<dbReference type="KEGG" id="mri:Mal4_03950"/>
<dbReference type="RefSeq" id="WP_145366814.1">
    <property type="nucleotide sequence ID" value="NZ_CP036275.1"/>
</dbReference>
<accession>A0A517Z0W0</accession>
<evidence type="ECO:0000256" key="4">
    <source>
        <dbReference type="SAM" id="SignalP"/>
    </source>
</evidence>
<feature type="chain" id="PRO_5022061576" evidence="4">
    <location>
        <begin position="33"/>
        <end position="447"/>
    </location>
</feature>
<dbReference type="PANTHER" id="PTHR45586">
    <property type="entry name" value="TPR REPEAT-CONTAINING PROTEIN PA4667"/>
    <property type="match status" value="1"/>
</dbReference>
<dbReference type="PANTHER" id="PTHR45586:SF14">
    <property type="entry name" value="TETRATRICOPEPTIDE TPR_2 REPEAT PROTEIN"/>
    <property type="match status" value="1"/>
</dbReference>
<dbReference type="Pfam" id="PF13174">
    <property type="entry name" value="TPR_6"/>
    <property type="match status" value="1"/>
</dbReference>
<evidence type="ECO:0000256" key="3">
    <source>
        <dbReference type="SAM" id="MobiDB-lite"/>
    </source>
</evidence>
<dbReference type="Pfam" id="PF14559">
    <property type="entry name" value="TPR_19"/>
    <property type="match status" value="1"/>
</dbReference>
<reference evidence="5 6" key="1">
    <citation type="submission" date="2019-02" db="EMBL/GenBank/DDBJ databases">
        <title>Deep-cultivation of Planctomycetes and their phenomic and genomic characterization uncovers novel biology.</title>
        <authorList>
            <person name="Wiegand S."/>
            <person name="Jogler M."/>
            <person name="Boedeker C."/>
            <person name="Pinto D."/>
            <person name="Vollmers J."/>
            <person name="Rivas-Marin E."/>
            <person name="Kohn T."/>
            <person name="Peeters S.H."/>
            <person name="Heuer A."/>
            <person name="Rast P."/>
            <person name="Oberbeckmann S."/>
            <person name="Bunk B."/>
            <person name="Jeske O."/>
            <person name="Meyerdierks A."/>
            <person name="Storesund J.E."/>
            <person name="Kallscheuer N."/>
            <person name="Luecker S."/>
            <person name="Lage O.M."/>
            <person name="Pohl T."/>
            <person name="Merkel B.J."/>
            <person name="Hornburger P."/>
            <person name="Mueller R.-W."/>
            <person name="Bruemmer F."/>
            <person name="Labrenz M."/>
            <person name="Spormann A.M."/>
            <person name="Op den Camp H."/>
            <person name="Overmann J."/>
            <person name="Amann R."/>
            <person name="Jetten M.S.M."/>
            <person name="Mascher T."/>
            <person name="Medema M.H."/>
            <person name="Devos D.P."/>
            <person name="Kaster A.-K."/>
            <person name="Ovreas L."/>
            <person name="Rohde M."/>
            <person name="Galperin M.Y."/>
            <person name="Jogler C."/>
        </authorList>
    </citation>
    <scope>NUCLEOTIDE SEQUENCE [LARGE SCALE GENOMIC DNA]</scope>
    <source>
        <strain evidence="5 6">Mal4</strain>
    </source>
</reference>
<dbReference type="Pfam" id="PF13431">
    <property type="entry name" value="TPR_17"/>
    <property type="match status" value="1"/>
</dbReference>